<dbReference type="InterPro" id="IPR014341">
    <property type="entry name" value="Ectoine_EhuD"/>
</dbReference>
<dbReference type="OrthoDB" id="9805999at2"/>
<dbReference type="PANTHER" id="PTHR30614:SF0">
    <property type="entry name" value="L-CYSTINE TRANSPORT SYSTEM PERMEASE PROTEIN TCYL"/>
    <property type="match status" value="1"/>
</dbReference>
<accession>A0A4R5KQZ5</accession>
<evidence type="ECO:0000313" key="12">
    <source>
        <dbReference type="Proteomes" id="UP000295636"/>
    </source>
</evidence>
<evidence type="ECO:0000256" key="9">
    <source>
        <dbReference type="SAM" id="MobiDB-lite"/>
    </source>
</evidence>
<dbReference type="InterPro" id="IPR000515">
    <property type="entry name" value="MetI-like"/>
</dbReference>
<dbReference type="GO" id="GO:0022857">
    <property type="term" value="F:transmembrane transporter activity"/>
    <property type="evidence" value="ECO:0007669"/>
    <property type="project" value="InterPro"/>
</dbReference>
<dbReference type="GO" id="GO:0043190">
    <property type="term" value="C:ATP-binding cassette (ABC) transporter complex"/>
    <property type="evidence" value="ECO:0007669"/>
    <property type="project" value="InterPro"/>
</dbReference>
<dbReference type="NCBIfam" id="TIGR03003">
    <property type="entry name" value="ectoine_ehuD"/>
    <property type="match status" value="1"/>
</dbReference>
<evidence type="ECO:0000256" key="5">
    <source>
        <dbReference type="ARBA" id="ARBA00022970"/>
    </source>
</evidence>
<keyword evidence="4 8" id="KW-0812">Transmembrane</keyword>
<feature type="domain" description="ABC transmembrane type-1" evidence="10">
    <location>
        <begin position="18"/>
        <end position="207"/>
    </location>
</feature>
<organism evidence="11 12">
    <name type="scientific">Paenibacillus piri</name>
    <dbReference type="NCBI Taxonomy" id="2547395"/>
    <lineage>
        <taxon>Bacteria</taxon>
        <taxon>Bacillati</taxon>
        <taxon>Bacillota</taxon>
        <taxon>Bacilli</taxon>
        <taxon>Bacillales</taxon>
        <taxon>Paenibacillaceae</taxon>
        <taxon>Paenibacillus</taxon>
    </lineage>
</organism>
<sequence length="248" mass="26993">MWDWNYTLDILPGLVKALWVTVIVTCCGFAAACLGGLLLALASASRMKLLSILAKWLVAFVRNTPLLVQVFFLYYTLPKIMNISLSAFTVGIIGLGLHYSTYLSEVYRSGIEAVPKGQREAAVALNFPKVQTWITIILPQAIPPIIPIMGNYLLVMFKETPVLSAITLVELLLTAKNTVSESYRVFEPYTIVGLMFLVISYPASLAFAKLEKRLNLQAGASYKDSSPTSGSGTTVSKSMAASKKEVGA</sequence>
<reference evidence="11 12" key="1">
    <citation type="submission" date="2019-03" db="EMBL/GenBank/DDBJ databases">
        <title>This is whole genome sequence of Paenibacillus sp MS74 strain.</title>
        <authorList>
            <person name="Trinh H.N."/>
        </authorList>
    </citation>
    <scope>NUCLEOTIDE SEQUENCE [LARGE SCALE GENOMIC DNA]</scope>
    <source>
        <strain evidence="11 12">MS74</strain>
    </source>
</reference>
<dbReference type="EMBL" id="SMRT01000006">
    <property type="protein sequence ID" value="TDF97197.1"/>
    <property type="molecule type" value="Genomic_DNA"/>
</dbReference>
<keyword evidence="3" id="KW-1003">Cell membrane</keyword>
<evidence type="ECO:0000256" key="4">
    <source>
        <dbReference type="ARBA" id="ARBA00022692"/>
    </source>
</evidence>
<evidence type="ECO:0000313" key="11">
    <source>
        <dbReference type="EMBL" id="TDF97197.1"/>
    </source>
</evidence>
<evidence type="ECO:0000256" key="2">
    <source>
        <dbReference type="ARBA" id="ARBA00022448"/>
    </source>
</evidence>
<dbReference type="Proteomes" id="UP000295636">
    <property type="component" value="Unassembled WGS sequence"/>
</dbReference>
<keyword evidence="5" id="KW-0029">Amino-acid transport</keyword>
<dbReference type="InterPro" id="IPR035906">
    <property type="entry name" value="MetI-like_sf"/>
</dbReference>
<name>A0A4R5KQZ5_9BACL</name>
<comment type="similarity">
    <text evidence="8">Belongs to the binding-protein-dependent transport system permease family.</text>
</comment>
<evidence type="ECO:0000256" key="8">
    <source>
        <dbReference type="RuleBase" id="RU363032"/>
    </source>
</evidence>
<comment type="subcellular location">
    <subcellularLocation>
        <location evidence="1 8">Cell membrane</location>
        <topology evidence="1 8">Multi-pass membrane protein</topology>
    </subcellularLocation>
</comment>
<keyword evidence="7 8" id="KW-0472">Membrane</keyword>
<protein>
    <submittedName>
        <fullName evidence="11">Ectoine/hydroxyectoine ABC transporter permease subunit EhuD</fullName>
    </submittedName>
</protein>
<evidence type="ECO:0000259" key="10">
    <source>
        <dbReference type="PROSITE" id="PS50928"/>
    </source>
</evidence>
<dbReference type="GO" id="GO:0006865">
    <property type="term" value="P:amino acid transport"/>
    <property type="evidence" value="ECO:0007669"/>
    <property type="project" value="UniProtKB-KW"/>
</dbReference>
<dbReference type="AlphaFoldDB" id="A0A4R5KQZ5"/>
<feature type="region of interest" description="Disordered" evidence="9">
    <location>
        <begin position="220"/>
        <end position="248"/>
    </location>
</feature>
<feature type="transmembrane region" description="Helical" evidence="8">
    <location>
        <begin position="80"/>
        <end position="99"/>
    </location>
</feature>
<dbReference type="PANTHER" id="PTHR30614">
    <property type="entry name" value="MEMBRANE COMPONENT OF AMINO ACID ABC TRANSPORTER"/>
    <property type="match status" value="1"/>
</dbReference>
<comment type="caution">
    <text evidence="11">The sequence shown here is derived from an EMBL/GenBank/DDBJ whole genome shotgun (WGS) entry which is preliminary data.</text>
</comment>
<dbReference type="Pfam" id="PF00528">
    <property type="entry name" value="BPD_transp_1"/>
    <property type="match status" value="1"/>
</dbReference>
<evidence type="ECO:0000256" key="7">
    <source>
        <dbReference type="ARBA" id="ARBA00023136"/>
    </source>
</evidence>
<dbReference type="SUPFAM" id="SSF161098">
    <property type="entry name" value="MetI-like"/>
    <property type="match status" value="1"/>
</dbReference>
<dbReference type="PROSITE" id="PS50928">
    <property type="entry name" value="ABC_TM1"/>
    <property type="match status" value="1"/>
</dbReference>
<evidence type="ECO:0000256" key="3">
    <source>
        <dbReference type="ARBA" id="ARBA00022475"/>
    </source>
</evidence>
<keyword evidence="2 8" id="KW-0813">Transport</keyword>
<feature type="transmembrane region" description="Helical" evidence="8">
    <location>
        <begin position="189"/>
        <end position="208"/>
    </location>
</feature>
<keyword evidence="12" id="KW-1185">Reference proteome</keyword>
<keyword evidence="6 8" id="KW-1133">Transmembrane helix</keyword>
<gene>
    <name evidence="11" type="primary">ehuD</name>
    <name evidence="11" type="ORF">E1757_15325</name>
</gene>
<proteinExistence type="inferred from homology"/>
<dbReference type="InterPro" id="IPR043429">
    <property type="entry name" value="ArtM/GltK/GlnP/TcyL/YhdX-like"/>
</dbReference>
<evidence type="ECO:0000256" key="6">
    <source>
        <dbReference type="ARBA" id="ARBA00022989"/>
    </source>
</evidence>
<dbReference type="InterPro" id="IPR010065">
    <property type="entry name" value="AA_ABC_transptr_permease_3TM"/>
</dbReference>
<dbReference type="RefSeq" id="WP_133229531.1">
    <property type="nucleotide sequence ID" value="NZ_SMRT01000006.1"/>
</dbReference>
<feature type="transmembrane region" description="Helical" evidence="8">
    <location>
        <begin position="53"/>
        <end position="74"/>
    </location>
</feature>
<feature type="compositionally biased region" description="Low complexity" evidence="9">
    <location>
        <begin position="225"/>
        <end position="238"/>
    </location>
</feature>
<dbReference type="NCBIfam" id="TIGR01726">
    <property type="entry name" value="HEQRo_perm_3TM"/>
    <property type="match status" value="1"/>
</dbReference>
<feature type="transmembrane region" description="Helical" evidence="8">
    <location>
        <begin position="17"/>
        <end position="41"/>
    </location>
</feature>
<dbReference type="CDD" id="cd06261">
    <property type="entry name" value="TM_PBP2"/>
    <property type="match status" value="1"/>
</dbReference>
<dbReference type="Gene3D" id="1.10.3720.10">
    <property type="entry name" value="MetI-like"/>
    <property type="match status" value="1"/>
</dbReference>
<evidence type="ECO:0000256" key="1">
    <source>
        <dbReference type="ARBA" id="ARBA00004651"/>
    </source>
</evidence>